<dbReference type="OrthoDB" id="8664175at2"/>
<protein>
    <recommendedName>
        <fullName evidence="4">CoA-binding domain-containing protein</fullName>
    </recommendedName>
</protein>
<dbReference type="Pfam" id="PF13380">
    <property type="entry name" value="CoA_binding_2"/>
    <property type="match status" value="1"/>
</dbReference>
<reference evidence="5" key="1">
    <citation type="submission" date="2017-05" db="EMBL/GenBank/DDBJ databases">
        <title>Complete and WGS of Bordetella genogroups.</title>
        <authorList>
            <person name="Spilker T."/>
            <person name="Lipuma J."/>
        </authorList>
    </citation>
    <scope>NUCLEOTIDE SEQUENCE</scope>
    <source>
        <strain evidence="5">AU21707</strain>
    </source>
</reference>
<dbReference type="SMART" id="SM00881">
    <property type="entry name" value="CoA_binding"/>
    <property type="match status" value="1"/>
</dbReference>
<dbReference type="InterPro" id="IPR003781">
    <property type="entry name" value="CoA-bd"/>
</dbReference>
<evidence type="ECO:0000256" key="3">
    <source>
        <dbReference type="ARBA" id="ARBA00022840"/>
    </source>
</evidence>
<gene>
    <name evidence="5" type="ORF">CAL26_01650</name>
</gene>
<evidence type="ECO:0000259" key="4">
    <source>
        <dbReference type="SMART" id="SM00881"/>
    </source>
</evidence>
<proteinExistence type="predicted"/>
<dbReference type="PANTHER" id="PTHR43334">
    <property type="entry name" value="ACETATE--COA LIGASE [ADP-FORMING]"/>
    <property type="match status" value="1"/>
</dbReference>
<dbReference type="InterPro" id="IPR051538">
    <property type="entry name" value="Acyl-CoA_Synth/Transferase"/>
</dbReference>
<dbReference type="InterPro" id="IPR043938">
    <property type="entry name" value="Ligase_CoA_dom"/>
</dbReference>
<evidence type="ECO:0000313" key="6">
    <source>
        <dbReference type="Proteomes" id="UP000216857"/>
    </source>
</evidence>
<dbReference type="GO" id="GO:0005524">
    <property type="term" value="F:ATP binding"/>
    <property type="evidence" value="ECO:0007669"/>
    <property type="project" value="UniProtKB-KW"/>
</dbReference>
<dbReference type="SUPFAM" id="SSF51735">
    <property type="entry name" value="NAD(P)-binding Rossmann-fold domains"/>
    <property type="match status" value="1"/>
</dbReference>
<dbReference type="Pfam" id="PF13607">
    <property type="entry name" value="Succ_CoA_lig"/>
    <property type="match status" value="1"/>
</dbReference>
<dbReference type="PANTHER" id="PTHR43334:SF1">
    <property type="entry name" value="3-HYDROXYPROPIONATE--COA LIGASE [ADP-FORMING]"/>
    <property type="match status" value="1"/>
</dbReference>
<dbReference type="InterPro" id="IPR036291">
    <property type="entry name" value="NAD(P)-bd_dom_sf"/>
</dbReference>
<comment type="caution">
    <text evidence="5">The sequence shown here is derived from an EMBL/GenBank/DDBJ whole genome shotgun (WGS) entry which is preliminary data.</text>
</comment>
<dbReference type="InterPro" id="IPR032875">
    <property type="entry name" value="Succ_CoA_lig_flav_dom"/>
</dbReference>
<dbReference type="InterPro" id="IPR013815">
    <property type="entry name" value="ATP_grasp_subdomain_1"/>
</dbReference>
<feature type="domain" description="CoA-binding" evidence="4">
    <location>
        <begin position="15"/>
        <end position="110"/>
    </location>
</feature>
<dbReference type="Gene3D" id="3.30.470.20">
    <property type="entry name" value="ATP-grasp fold, B domain"/>
    <property type="match status" value="1"/>
</dbReference>
<dbReference type="GO" id="GO:0043758">
    <property type="term" value="F:acetate-CoA ligase (ADP-forming) activity"/>
    <property type="evidence" value="ECO:0007669"/>
    <property type="project" value="InterPro"/>
</dbReference>
<keyword evidence="6" id="KW-1185">Reference proteome</keyword>
<dbReference type="RefSeq" id="WP_094845201.1">
    <property type="nucleotide sequence ID" value="NZ_NEVJ01000001.1"/>
</dbReference>
<dbReference type="AlphaFoldDB" id="A0A261RP67"/>
<dbReference type="SUPFAM" id="SSF56059">
    <property type="entry name" value="Glutathione synthetase ATP-binding domain-like"/>
    <property type="match status" value="1"/>
</dbReference>
<dbReference type="EMBL" id="NEVJ01000001">
    <property type="protein sequence ID" value="OZI26083.1"/>
    <property type="molecule type" value="Genomic_DNA"/>
</dbReference>
<dbReference type="Gene3D" id="3.40.50.720">
    <property type="entry name" value="NAD(P)-binding Rossmann-like Domain"/>
    <property type="match status" value="1"/>
</dbReference>
<dbReference type="Pfam" id="PF13549">
    <property type="entry name" value="ATP-grasp_5"/>
    <property type="match status" value="1"/>
</dbReference>
<dbReference type="Proteomes" id="UP000216857">
    <property type="component" value="Unassembled WGS sequence"/>
</dbReference>
<sequence>MEKTVSTMSHYLERVIHPRAVAVIGASNNPLKRGNRAIRTMASANYQGKIAPINPSSSEILGYPSYPSLADVPYEIDLVLVCTAAATVPGILEQCSAKGVKGAIILAGGFSEASEAGAVLEREVVDVARRHGIRLIGPNTSGMFSARTGCNASGWFDVPTGPIAMLSNSANVLLSLVTEFQFQEHSGISVMLSVGNQSDIQFHEYLECVGDDPGTRAVLMYVEGFKDGPAFMASARRVTPSKPIVMYAAGRTEAGKGAAKSHSGSLAGDYAVTQGVLRQSGVVLVEQADHLHSVASALAAFPPMRGRRVAVVSEGGGPITMAAEAIAAQGLVLAPLSAETQARIHAIVPAATAISNPVDAGGGTDPRVEYYGSISQAILEDPGIDALLFVGYFGGYTTRYDESVGRTEREICLQLGELMRVTGKPIMVQTHYAHFKTESLKVLSQAGVPYQRHIEVAVRCLSAAAEYGESRRRLAAPGASSQGGPEAAALAAIATARAHSRDLLETESRAILAAYGVAMPPSMLLRDAGAADDADVAARAFGDARLALKIVSKDILHKSDAGGVKLNVVGAEGLREARAEIMSNVLAFDAQAAIEGVLATPMAPRGTEIIIGVVRDPQYGPVIMFGLGGIFVEVLRDVTFRALPLAECDARAMVDDLRHRAVLAGARGAAAVDRERLTDLLMRVAHIATLHPDIVEIDLNPVIFHEGGYSVVDARMILAPAVAPHD</sequence>
<keyword evidence="3" id="KW-0067">ATP-binding</keyword>
<dbReference type="InterPro" id="IPR016102">
    <property type="entry name" value="Succinyl-CoA_synth-like"/>
</dbReference>
<dbReference type="Pfam" id="PF19045">
    <property type="entry name" value="Ligase_CoA_2"/>
    <property type="match status" value="1"/>
</dbReference>
<evidence type="ECO:0000313" key="5">
    <source>
        <dbReference type="EMBL" id="OZI26083.1"/>
    </source>
</evidence>
<keyword evidence="1" id="KW-0436">Ligase</keyword>
<organism evidence="5 6">
    <name type="scientific">Bordetella genomosp. 9</name>
    <dbReference type="NCBI Taxonomy" id="1416803"/>
    <lineage>
        <taxon>Bacteria</taxon>
        <taxon>Pseudomonadati</taxon>
        <taxon>Pseudomonadota</taxon>
        <taxon>Betaproteobacteria</taxon>
        <taxon>Burkholderiales</taxon>
        <taxon>Alcaligenaceae</taxon>
        <taxon>Bordetella</taxon>
    </lineage>
</organism>
<evidence type="ECO:0000256" key="2">
    <source>
        <dbReference type="ARBA" id="ARBA00022741"/>
    </source>
</evidence>
<dbReference type="Gene3D" id="3.30.1490.20">
    <property type="entry name" value="ATP-grasp fold, A domain"/>
    <property type="match status" value="1"/>
</dbReference>
<accession>A0A261RP67</accession>
<name>A0A261RP67_9BORD</name>
<evidence type="ECO:0000256" key="1">
    <source>
        <dbReference type="ARBA" id="ARBA00022598"/>
    </source>
</evidence>
<keyword evidence="2" id="KW-0547">Nucleotide-binding</keyword>
<dbReference type="Gene3D" id="3.40.50.261">
    <property type="entry name" value="Succinyl-CoA synthetase domains"/>
    <property type="match status" value="2"/>
</dbReference>
<dbReference type="SUPFAM" id="SSF52210">
    <property type="entry name" value="Succinyl-CoA synthetase domains"/>
    <property type="match status" value="2"/>
</dbReference>